<gene>
    <name evidence="1" type="ORF">I4F81_000288</name>
</gene>
<dbReference type="Proteomes" id="UP000798662">
    <property type="component" value="Chromosome 1"/>
</dbReference>
<protein>
    <submittedName>
        <fullName evidence="1">Uncharacterized protein</fullName>
    </submittedName>
</protein>
<evidence type="ECO:0000313" key="1">
    <source>
        <dbReference type="EMBL" id="KAK1857673.1"/>
    </source>
</evidence>
<reference evidence="1" key="1">
    <citation type="submission" date="2019-11" db="EMBL/GenBank/DDBJ databases">
        <title>Nori genome reveals adaptations in red seaweeds to the harsh intertidal environment.</title>
        <authorList>
            <person name="Wang D."/>
            <person name="Mao Y."/>
        </authorList>
    </citation>
    <scope>NUCLEOTIDE SEQUENCE</scope>
    <source>
        <tissue evidence="1">Gametophyte</tissue>
    </source>
</reference>
<accession>A0ACC3BJD5</accession>
<comment type="caution">
    <text evidence="1">The sequence shown here is derived from an EMBL/GenBank/DDBJ whole genome shotgun (WGS) entry which is preliminary data.</text>
</comment>
<keyword evidence="2" id="KW-1185">Reference proteome</keyword>
<dbReference type="EMBL" id="CM020618">
    <property type="protein sequence ID" value="KAK1857673.1"/>
    <property type="molecule type" value="Genomic_DNA"/>
</dbReference>
<evidence type="ECO:0000313" key="2">
    <source>
        <dbReference type="Proteomes" id="UP000798662"/>
    </source>
</evidence>
<proteinExistence type="predicted"/>
<organism evidence="1 2">
    <name type="scientific">Pyropia yezoensis</name>
    <name type="common">Susabi-nori</name>
    <name type="synonym">Porphyra yezoensis</name>
    <dbReference type="NCBI Taxonomy" id="2788"/>
    <lineage>
        <taxon>Eukaryota</taxon>
        <taxon>Rhodophyta</taxon>
        <taxon>Bangiophyceae</taxon>
        <taxon>Bangiales</taxon>
        <taxon>Bangiaceae</taxon>
        <taxon>Pyropia</taxon>
    </lineage>
</organism>
<sequence>MAAASGVDSAFVWDDGSATDTAELLLTMRDCGLSVVSASGDGSLDATSWLALLHVGGLVVPLPAVAPVARLDDAATPPASPVPCTAAGAAGATPGEPLLYMLALPDVSFVVHVPAATPAELVAEWEAALAQYGHPDRLPPGGLPKGGGTRVAAADPGVVKTTPHDVGDTAASGDAVDANDADTRPTPSTATAAALFRAGGALTSVSGRVEAAVREHGGRADAYWTARLADLAARSSPRRPDEPWTMSDRQRKVLHRTRRVTGVGVRLTGGVANRLVNLLASGASSRGGRAAARVVGGSDGGHRDALRGLVEAGVVSYGSVYTALDETGRALLASTVESGSEVVAARHGPDAAEATRAVGGIARDAVLMARVVNKAGIKGMTRLFAKRQGKHVLHRVSAGVVGKDR</sequence>
<name>A0ACC3BJD5_PYRYE</name>